<feature type="transmembrane region" description="Helical" evidence="7">
    <location>
        <begin position="123"/>
        <end position="142"/>
    </location>
</feature>
<evidence type="ECO:0000256" key="5">
    <source>
        <dbReference type="ARBA" id="ARBA00023136"/>
    </source>
</evidence>
<evidence type="ECO:0000256" key="3">
    <source>
        <dbReference type="ARBA" id="ARBA00022692"/>
    </source>
</evidence>
<keyword evidence="4 7" id="KW-1133">Transmembrane helix</keyword>
<organism evidence="9 10">
    <name type="scientific">Plutella xylostella</name>
    <name type="common">Diamondback moth</name>
    <name type="synonym">Plutella maculipennis</name>
    <dbReference type="NCBI Taxonomy" id="51655"/>
    <lineage>
        <taxon>Eukaryota</taxon>
        <taxon>Metazoa</taxon>
        <taxon>Ecdysozoa</taxon>
        <taxon>Arthropoda</taxon>
        <taxon>Hexapoda</taxon>
        <taxon>Insecta</taxon>
        <taxon>Pterygota</taxon>
        <taxon>Neoptera</taxon>
        <taxon>Endopterygota</taxon>
        <taxon>Lepidoptera</taxon>
        <taxon>Glossata</taxon>
        <taxon>Ditrysia</taxon>
        <taxon>Yponomeutoidea</taxon>
        <taxon>Plutellidae</taxon>
        <taxon>Plutella</taxon>
    </lineage>
</organism>
<comment type="subcellular location">
    <subcellularLocation>
        <location evidence="1">Membrane</location>
        <topology evidence="1">Multi-pass membrane protein</topology>
    </subcellularLocation>
</comment>
<comment type="caution">
    <text evidence="9">The sequence shown here is derived from an EMBL/GenBank/DDBJ whole genome shotgun (WGS) entry which is preliminary data.</text>
</comment>
<evidence type="ECO:0000256" key="7">
    <source>
        <dbReference type="SAM" id="Phobius"/>
    </source>
</evidence>
<name>A0ABQ7R8W9_PLUXY</name>
<dbReference type="InterPro" id="IPR025256">
    <property type="entry name" value="TM7S3/TM198-like_dom"/>
</dbReference>
<keyword evidence="3 7" id="KW-0812">Transmembrane</keyword>
<keyword evidence="5 7" id="KW-0472">Membrane</keyword>
<feature type="transmembrane region" description="Helical" evidence="7">
    <location>
        <begin position="44"/>
        <end position="62"/>
    </location>
</feature>
<accession>A0ABQ7R8W9</accession>
<evidence type="ECO:0000256" key="4">
    <source>
        <dbReference type="ARBA" id="ARBA00022989"/>
    </source>
</evidence>
<dbReference type="EMBL" id="JAHIBW010000001">
    <property type="protein sequence ID" value="KAG7313678.1"/>
    <property type="molecule type" value="Genomic_DNA"/>
</dbReference>
<evidence type="ECO:0000256" key="6">
    <source>
        <dbReference type="ARBA" id="ARBA00049737"/>
    </source>
</evidence>
<dbReference type="PANTHER" id="PTHR31247">
    <property type="entry name" value="TRANSMEMBRANE PROTEIN 198 FAMILY MEMBER"/>
    <property type="match status" value="1"/>
</dbReference>
<evidence type="ECO:0000313" key="10">
    <source>
        <dbReference type="Proteomes" id="UP000823941"/>
    </source>
</evidence>
<proteinExistence type="inferred from homology"/>
<gene>
    <name evidence="9" type="ORF">JYU34_000838</name>
</gene>
<reference evidence="9 10" key="1">
    <citation type="submission" date="2021-06" db="EMBL/GenBank/DDBJ databases">
        <title>A haploid diamondback moth (Plutella xylostella L.) genome assembly resolves 31 chromosomes and identifies a diamide resistance mutation.</title>
        <authorList>
            <person name="Ward C.M."/>
            <person name="Perry K.D."/>
            <person name="Baker G."/>
            <person name="Powis K."/>
            <person name="Heckel D.G."/>
            <person name="Baxter S.W."/>
        </authorList>
    </citation>
    <scope>NUCLEOTIDE SEQUENCE [LARGE SCALE GENOMIC DNA]</scope>
    <source>
        <strain evidence="9 10">LV</strain>
        <tissue evidence="9">Single pupa</tissue>
    </source>
</reference>
<feature type="transmembrane region" description="Helical" evidence="7">
    <location>
        <begin position="97"/>
        <end position="117"/>
    </location>
</feature>
<evidence type="ECO:0000313" key="9">
    <source>
        <dbReference type="EMBL" id="KAG7313678.1"/>
    </source>
</evidence>
<dbReference type="PANTHER" id="PTHR31247:SF5">
    <property type="entry name" value="DUF4203 DOMAIN-CONTAINING PROTEIN"/>
    <property type="match status" value="1"/>
</dbReference>
<dbReference type="Pfam" id="PF13886">
    <property type="entry name" value="TM7S3_TM198"/>
    <property type="match status" value="1"/>
</dbReference>
<keyword evidence="10" id="KW-1185">Reference proteome</keyword>
<dbReference type="InterPro" id="IPR040236">
    <property type="entry name" value="TMEM198"/>
</dbReference>
<feature type="transmembrane region" description="Helical" evidence="7">
    <location>
        <begin position="68"/>
        <end position="85"/>
    </location>
</feature>
<evidence type="ECO:0000256" key="1">
    <source>
        <dbReference type="ARBA" id="ARBA00004141"/>
    </source>
</evidence>
<comment type="similarity">
    <text evidence="2">Belongs to the TMEM198 family.</text>
</comment>
<evidence type="ECO:0000259" key="8">
    <source>
        <dbReference type="Pfam" id="PF13886"/>
    </source>
</evidence>
<feature type="transmembrane region" description="Helical" evidence="7">
    <location>
        <begin position="149"/>
        <end position="170"/>
    </location>
</feature>
<evidence type="ECO:0000256" key="2">
    <source>
        <dbReference type="ARBA" id="ARBA00006244"/>
    </source>
</evidence>
<protein>
    <recommendedName>
        <fullName evidence="6">Transmembrane protein 198</fullName>
    </recommendedName>
</protein>
<sequence length="203" mass="22225">MSSEGLLVPVGPRGAPNTTTQLYGPHIRGTHCPPMDYRYDPIKATICAMYIVFGIVYTLFGYRCFKASMFLTGFTFGSAIVYLICLQEHLMPPYGNVCVSLCAGVLFGLITMLIQYVGLFMTGFHTGLLLALAALAVADRFITSAPPTYWLCVLSLLGSGIFFAVVNLYWKKGNIQRSCTLHTSPRGNAATVGCRRQLIAFQL</sequence>
<dbReference type="Proteomes" id="UP000823941">
    <property type="component" value="Chromosome 1"/>
</dbReference>
<feature type="domain" description="TM7S3/TM198-like" evidence="8">
    <location>
        <begin position="47"/>
        <end position="172"/>
    </location>
</feature>